<name>A0A286DK64_9ACTN</name>
<gene>
    <name evidence="2" type="ORF">SAMN06297387_101436</name>
</gene>
<dbReference type="Proteomes" id="UP000219072">
    <property type="component" value="Unassembled WGS sequence"/>
</dbReference>
<dbReference type="AlphaFoldDB" id="A0A286DK64"/>
<keyword evidence="3" id="KW-1185">Reference proteome</keyword>
<dbReference type="Pfam" id="PF03476">
    <property type="entry name" value="MOSC_N"/>
    <property type="match status" value="1"/>
</dbReference>
<dbReference type="PROSITE" id="PS51340">
    <property type="entry name" value="MOSC"/>
    <property type="match status" value="1"/>
</dbReference>
<dbReference type="PANTHER" id="PTHR14237:SF19">
    <property type="entry name" value="MITOCHONDRIAL AMIDOXIME REDUCING COMPONENT 1"/>
    <property type="match status" value="1"/>
</dbReference>
<dbReference type="InterPro" id="IPR005303">
    <property type="entry name" value="MOCOS_middle"/>
</dbReference>
<proteinExistence type="predicted"/>
<dbReference type="InterPro" id="IPR005302">
    <property type="entry name" value="MoCF_Sase_C"/>
</dbReference>
<feature type="domain" description="MOSC" evidence="1">
    <location>
        <begin position="119"/>
        <end position="269"/>
    </location>
</feature>
<dbReference type="GO" id="GO:0030170">
    <property type="term" value="F:pyridoxal phosphate binding"/>
    <property type="evidence" value="ECO:0007669"/>
    <property type="project" value="InterPro"/>
</dbReference>
<dbReference type="EMBL" id="OCNE01000001">
    <property type="protein sequence ID" value="SOD59009.1"/>
    <property type="molecule type" value="Genomic_DNA"/>
</dbReference>
<evidence type="ECO:0000313" key="3">
    <source>
        <dbReference type="Proteomes" id="UP000219072"/>
    </source>
</evidence>
<dbReference type="SUPFAM" id="SSF141673">
    <property type="entry name" value="MOSC N-terminal domain-like"/>
    <property type="match status" value="1"/>
</dbReference>
<evidence type="ECO:0000259" key="1">
    <source>
        <dbReference type="PROSITE" id="PS51340"/>
    </source>
</evidence>
<sequence>MAHIGELISYPVKGCAGVRHRVAHLGPAGLPHDRAFMVVDAEGAHRTQRADPRLALARPSVSEDGARLTLAAPGFAPLTLPVDTARPARPVTLFGQPFTGVDQGDEAAGWFGELLGRPSRLVRVPPDHRRSTDGLTPGTSGYADSCAVLLVGRASLDALHARLAARGQPPLPMDRFRPNVVLDGTGAPHEEDAYRALTLGGARLGFAKLAVRCAVTLVDQRTGARAGPEPLRTLADYRRHPAGGVVFGAKFAVLAPGTLTVGDRPAELVRETEVPSGTMGP</sequence>
<evidence type="ECO:0000313" key="2">
    <source>
        <dbReference type="EMBL" id="SOD59009.1"/>
    </source>
</evidence>
<dbReference type="PANTHER" id="PTHR14237">
    <property type="entry name" value="MOLYBDOPTERIN COFACTOR SULFURASE MOSC"/>
    <property type="match status" value="1"/>
</dbReference>
<dbReference type="GO" id="GO:0003824">
    <property type="term" value="F:catalytic activity"/>
    <property type="evidence" value="ECO:0007669"/>
    <property type="project" value="InterPro"/>
</dbReference>
<reference evidence="2 3" key="1">
    <citation type="submission" date="2017-09" db="EMBL/GenBank/DDBJ databases">
        <authorList>
            <person name="Ehlers B."/>
            <person name="Leendertz F.H."/>
        </authorList>
    </citation>
    <scope>NUCLEOTIDE SEQUENCE [LARGE SCALE GENOMIC DNA]</scope>
    <source>
        <strain evidence="2 3">CGMCC 4.7095</strain>
    </source>
</reference>
<dbReference type="RefSeq" id="WP_097229178.1">
    <property type="nucleotide sequence ID" value="NZ_OCNE01000001.1"/>
</dbReference>
<dbReference type="Pfam" id="PF03473">
    <property type="entry name" value="MOSC"/>
    <property type="match status" value="1"/>
</dbReference>
<protein>
    <recommendedName>
        <fullName evidence="1">MOSC domain-containing protein</fullName>
    </recommendedName>
</protein>
<dbReference type="SUPFAM" id="SSF50800">
    <property type="entry name" value="PK beta-barrel domain-like"/>
    <property type="match status" value="1"/>
</dbReference>
<dbReference type="OrthoDB" id="9793178at2"/>
<accession>A0A286DK64</accession>
<organism evidence="2 3">
    <name type="scientific">Streptomyces zhaozhouensis</name>
    <dbReference type="NCBI Taxonomy" id="1300267"/>
    <lineage>
        <taxon>Bacteria</taxon>
        <taxon>Bacillati</taxon>
        <taxon>Actinomycetota</taxon>
        <taxon>Actinomycetes</taxon>
        <taxon>Kitasatosporales</taxon>
        <taxon>Streptomycetaceae</taxon>
        <taxon>Streptomyces</taxon>
    </lineage>
</organism>
<dbReference type="GO" id="GO:0030151">
    <property type="term" value="F:molybdenum ion binding"/>
    <property type="evidence" value="ECO:0007669"/>
    <property type="project" value="InterPro"/>
</dbReference>
<dbReference type="InterPro" id="IPR011037">
    <property type="entry name" value="Pyrv_Knase-like_insert_dom_sf"/>
</dbReference>